<dbReference type="SMART" id="SM00382">
    <property type="entry name" value="AAA"/>
    <property type="match status" value="1"/>
</dbReference>
<evidence type="ECO:0000256" key="4">
    <source>
        <dbReference type="ARBA" id="ARBA00022475"/>
    </source>
</evidence>
<evidence type="ECO:0000256" key="9">
    <source>
        <dbReference type="ARBA" id="ARBA00025157"/>
    </source>
</evidence>
<evidence type="ECO:0000313" key="12">
    <source>
        <dbReference type="Proteomes" id="UP000000391"/>
    </source>
</evidence>
<evidence type="ECO:0000259" key="10">
    <source>
        <dbReference type="PROSITE" id="PS50893"/>
    </source>
</evidence>
<dbReference type="CDD" id="cd03225">
    <property type="entry name" value="ABC_cobalt_CbiO_domain1"/>
    <property type="match status" value="1"/>
</dbReference>
<dbReference type="InterPro" id="IPR003439">
    <property type="entry name" value="ABC_transporter-like_ATP-bd"/>
</dbReference>
<evidence type="ECO:0000313" key="11">
    <source>
        <dbReference type="EMBL" id="ADI74728.1"/>
    </source>
</evidence>
<dbReference type="GO" id="GO:0043190">
    <property type="term" value="C:ATP-binding cassette (ABC) transporter complex"/>
    <property type="evidence" value="ECO:0007669"/>
    <property type="project" value="TreeGrafter"/>
</dbReference>
<evidence type="ECO:0000256" key="3">
    <source>
        <dbReference type="ARBA" id="ARBA00022448"/>
    </source>
</evidence>
<dbReference type="GO" id="GO:0005524">
    <property type="term" value="F:ATP binding"/>
    <property type="evidence" value="ECO:0007669"/>
    <property type="project" value="UniProtKB-KW"/>
</dbReference>
<evidence type="ECO:0000256" key="6">
    <source>
        <dbReference type="ARBA" id="ARBA00022840"/>
    </source>
</evidence>
<feature type="domain" description="ABC transporter" evidence="10">
    <location>
        <begin position="6"/>
        <end position="241"/>
    </location>
</feature>
<dbReference type="AlphaFoldDB" id="D7EA57"/>
<evidence type="ECO:0000256" key="2">
    <source>
        <dbReference type="ARBA" id="ARBA00005417"/>
    </source>
</evidence>
<keyword evidence="3" id="KW-0813">Transport</keyword>
<dbReference type="PROSITE" id="PS50893">
    <property type="entry name" value="ABC_TRANSPORTER_2"/>
    <property type="match status" value="1"/>
</dbReference>
<dbReference type="GO" id="GO:0042626">
    <property type="term" value="F:ATPase-coupled transmembrane transporter activity"/>
    <property type="evidence" value="ECO:0007669"/>
    <property type="project" value="TreeGrafter"/>
</dbReference>
<sequence length="307" mass="34677">MKRTAVSIKNLDYTYPNSKKVLDNVNMEVFEGEKITIMGPNGAGKTTLLLHLNGTLKTSNSDNVYIFEQAISSMNIKDRIQYVGILFEDPDDQLFMPTVYDDVAFGPYNMGLDKKEVDKRVKKSMTRVGLQGFENEVPQHLSTGQKKKVALAAVISMEPKILVLDEPTANLDPKSKSEIISFIKELNEKEGITTIIATHDVNTISYLTDRVYVLNEKIVASGTPHDIFSNPELLKQFNLEAPDPLKIFRMLECFGYDSKNHPLSINEAAENLINAMQENGDVMNLQMDKDAYENIKQLVNLYTYHPF</sequence>
<proteinExistence type="inferred from homology"/>
<dbReference type="OrthoDB" id="18209at2157"/>
<evidence type="ECO:0000256" key="8">
    <source>
        <dbReference type="ARBA" id="ARBA00023136"/>
    </source>
</evidence>
<reference evidence="11 12" key="1">
    <citation type="submission" date="2010-06" db="EMBL/GenBank/DDBJ databases">
        <title>Complete sequence chromosome of Methanohalobium evestigatum Z-7303.</title>
        <authorList>
            <consortium name="US DOE Joint Genome Institute"/>
            <person name="Lucas S."/>
            <person name="Copeland A."/>
            <person name="Lapidus A."/>
            <person name="Cheng J.-F."/>
            <person name="Bruce D."/>
            <person name="Goodwin L."/>
            <person name="Pitluck S."/>
            <person name="Saunders E."/>
            <person name="Detter J.C."/>
            <person name="Han C."/>
            <person name="Tapia R."/>
            <person name="Land M."/>
            <person name="Hauser L."/>
            <person name="Kyrpides N."/>
            <person name="Mikhailova N."/>
            <person name="Sieprawska-Lupa M."/>
            <person name="Whitman W.B."/>
            <person name="Anderson I."/>
            <person name="Woyke T."/>
        </authorList>
    </citation>
    <scope>NUCLEOTIDE SEQUENCE [LARGE SCALE GENOMIC DNA]</scope>
    <source>
        <strain evidence="12">ATCC BAA-1072 / DSM 3721 / NBRC 107634 / OCM 161 / Z-7303</strain>
    </source>
</reference>
<dbReference type="Pfam" id="PF00005">
    <property type="entry name" value="ABC_tran"/>
    <property type="match status" value="1"/>
</dbReference>
<dbReference type="SUPFAM" id="SSF52540">
    <property type="entry name" value="P-loop containing nucleoside triphosphate hydrolases"/>
    <property type="match status" value="1"/>
</dbReference>
<dbReference type="EMBL" id="CP002069">
    <property type="protein sequence ID" value="ADI74728.1"/>
    <property type="molecule type" value="Genomic_DNA"/>
</dbReference>
<comment type="function">
    <text evidence="9">Probably part of an ABC transporter complex. Responsible for energy coupling to the transport system.</text>
</comment>
<dbReference type="FunFam" id="3.40.50.300:FF:000224">
    <property type="entry name" value="Energy-coupling factor transporter ATP-binding protein EcfA"/>
    <property type="match status" value="1"/>
</dbReference>
<dbReference type="HOGENOM" id="CLU_000604_1_22_2"/>
<gene>
    <name evidence="11" type="ordered locus">Metev_1897</name>
</gene>
<comment type="similarity">
    <text evidence="2">Belongs to the ABC transporter superfamily.</text>
</comment>
<keyword evidence="8" id="KW-0472">Membrane</keyword>
<dbReference type="PANTHER" id="PTHR43553:SF24">
    <property type="entry name" value="ENERGY-COUPLING FACTOR TRANSPORTER ATP-BINDING PROTEIN ECFA1"/>
    <property type="match status" value="1"/>
</dbReference>
<protein>
    <submittedName>
        <fullName evidence="11">ABC transporter related protein</fullName>
    </submittedName>
</protein>
<dbReference type="InterPro" id="IPR027417">
    <property type="entry name" value="P-loop_NTPase"/>
</dbReference>
<dbReference type="STRING" id="644295.Metev_1897"/>
<dbReference type="InterPro" id="IPR003593">
    <property type="entry name" value="AAA+_ATPase"/>
</dbReference>
<organism evidence="11 12">
    <name type="scientific">Methanohalobium evestigatum (strain ATCC BAA-1072 / DSM 3721 / NBRC 107634 / OCM 161 / Z-7303)</name>
    <dbReference type="NCBI Taxonomy" id="644295"/>
    <lineage>
        <taxon>Archaea</taxon>
        <taxon>Methanobacteriati</taxon>
        <taxon>Methanobacteriota</taxon>
        <taxon>Stenosarchaea group</taxon>
        <taxon>Methanomicrobia</taxon>
        <taxon>Methanosarcinales</taxon>
        <taxon>Methanosarcinaceae</taxon>
        <taxon>Methanohalobium</taxon>
    </lineage>
</organism>
<evidence type="ECO:0000256" key="7">
    <source>
        <dbReference type="ARBA" id="ARBA00022967"/>
    </source>
</evidence>
<comment type="subcellular location">
    <subcellularLocation>
        <location evidence="1">Cell membrane</location>
        <topology evidence="1">Peripheral membrane protein</topology>
    </subcellularLocation>
</comment>
<dbReference type="InterPro" id="IPR050095">
    <property type="entry name" value="ECF_ABC_transporter_ATP-bd"/>
</dbReference>
<dbReference type="Gene3D" id="3.40.50.300">
    <property type="entry name" value="P-loop containing nucleotide triphosphate hydrolases"/>
    <property type="match status" value="1"/>
</dbReference>
<dbReference type="Proteomes" id="UP000000391">
    <property type="component" value="Chromosome"/>
</dbReference>
<keyword evidence="5" id="KW-0547">Nucleotide-binding</keyword>
<dbReference type="KEGG" id="mev:Metev_1897"/>
<dbReference type="InterPro" id="IPR015856">
    <property type="entry name" value="ABC_transpr_CbiO/EcfA_su"/>
</dbReference>
<dbReference type="PANTHER" id="PTHR43553">
    <property type="entry name" value="HEAVY METAL TRANSPORTER"/>
    <property type="match status" value="1"/>
</dbReference>
<dbReference type="GeneID" id="9347555"/>
<dbReference type="GO" id="GO:0016887">
    <property type="term" value="F:ATP hydrolysis activity"/>
    <property type="evidence" value="ECO:0007669"/>
    <property type="project" value="InterPro"/>
</dbReference>
<evidence type="ECO:0000256" key="5">
    <source>
        <dbReference type="ARBA" id="ARBA00022741"/>
    </source>
</evidence>
<keyword evidence="12" id="KW-1185">Reference proteome</keyword>
<keyword evidence="7" id="KW-1278">Translocase</keyword>
<accession>D7EA57</accession>
<name>D7EA57_METEZ</name>
<keyword evidence="6" id="KW-0067">ATP-binding</keyword>
<keyword evidence="4" id="KW-1003">Cell membrane</keyword>
<dbReference type="RefSeq" id="WP_013195293.1">
    <property type="nucleotide sequence ID" value="NC_014253.1"/>
</dbReference>
<evidence type="ECO:0000256" key="1">
    <source>
        <dbReference type="ARBA" id="ARBA00004202"/>
    </source>
</evidence>